<evidence type="ECO:0000313" key="1">
    <source>
        <dbReference type="EMBL" id="PCC82958.1"/>
    </source>
</evidence>
<sequence>MKTTRVPWHRDEILVVAAIGIKYGWPKTPPRSEMEKLSSLLRRCAVHPEIELGEEDTKFRNVNGVERKYYDLLTARPGYPGKATNGGKTTHSIVEYMIEHQMEVFEAGIKIQQMLESDTYRSFVIPGLRV</sequence>
<dbReference type="EMBL" id="NWBP01000021">
    <property type="protein sequence ID" value="PCC82958.1"/>
    <property type="molecule type" value="Genomic_DNA"/>
</dbReference>
<accession>A0A2A4ALG9</accession>
<gene>
    <name evidence="1" type="ORF">COM45_06250</name>
</gene>
<dbReference type="AlphaFoldDB" id="A0A2A4ALG9"/>
<organism evidence="1 2">
    <name type="scientific">Corynebacterium accolens</name>
    <dbReference type="NCBI Taxonomy" id="38284"/>
    <lineage>
        <taxon>Bacteria</taxon>
        <taxon>Bacillati</taxon>
        <taxon>Actinomycetota</taxon>
        <taxon>Actinomycetes</taxon>
        <taxon>Mycobacteriales</taxon>
        <taxon>Corynebacteriaceae</taxon>
        <taxon>Corynebacterium</taxon>
    </lineage>
</organism>
<protein>
    <submittedName>
        <fullName evidence="1">Uncharacterized protein</fullName>
    </submittedName>
</protein>
<comment type="caution">
    <text evidence="1">The sequence shown here is derived from an EMBL/GenBank/DDBJ whole genome shotgun (WGS) entry which is preliminary data.</text>
</comment>
<dbReference type="Proteomes" id="UP000218690">
    <property type="component" value="Unassembled WGS sequence"/>
</dbReference>
<reference evidence="1 2" key="1">
    <citation type="submission" date="2017-09" db="EMBL/GenBank/DDBJ databases">
        <title>Draft Genome Sequence of Corynebacterium accolens AH4003.</title>
        <authorList>
            <person name="Chen Y."/>
            <person name="Oosthuysen W.F."/>
            <person name="Kelley S."/>
            <person name="Horswill A."/>
        </authorList>
    </citation>
    <scope>NUCLEOTIDE SEQUENCE [LARGE SCALE GENOMIC DNA]</scope>
    <source>
        <strain evidence="1 2">AH4003</strain>
    </source>
</reference>
<evidence type="ECO:0000313" key="2">
    <source>
        <dbReference type="Proteomes" id="UP000218690"/>
    </source>
</evidence>
<proteinExistence type="predicted"/>
<name>A0A2A4ALG9_9CORY</name>